<feature type="transmembrane region" description="Helical" evidence="2">
    <location>
        <begin position="18"/>
        <end position="43"/>
    </location>
</feature>
<dbReference type="EMBL" id="LSBJ02000003">
    <property type="protein sequence ID" value="OWT43153.1"/>
    <property type="molecule type" value="Genomic_DNA"/>
</dbReference>
<keyword evidence="2" id="KW-0812">Transmembrane</keyword>
<sequence length="106" mass="11088">MVSVIAKMAGHALSKGHFLGLVLGLCLGLVMALFAVLVLAAGLDAALEWDRERGTGCVAGAGAVVTPRTNNSEAVKACAIEKEKKIQNQNRTGSSTMIEKRGRKPI</sequence>
<dbReference type="KEGG" id="pchm:VFPPC_17671"/>
<protein>
    <submittedName>
        <fullName evidence="3">Uncharacterized protein</fullName>
    </submittedName>
</protein>
<accession>A0A219AQU7</accession>
<dbReference type="AlphaFoldDB" id="A0A219AQU7"/>
<gene>
    <name evidence="3" type="ORF">VFPPC_17671</name>
</gene>
<evidence type="ECO:0000256" key="2">
    <source>
        <dbReference type="SAM" id="Phobius"/>
    </source>
</evidence>
<dbReference type="GeneID" id="33936602"/>
<organism evidence="3 4">
    <name type="scientific">Pochonia chlamydosporia 170</name>
    <dbReference type="NCBI Taxonomy" id="1380566"/>
    <lineage>
        <taxon>Eukaryota</taxon>
        <taxon>Fungi</taxon>
        <taxon>Dikarya</taxon>
        <taxon>Ascomycota</taxon>
        <taxon>Pezizomycotina</taxon>
        <taxon>Sordariomycetes</taxon>
        <taxon>Hypocreomycetidae</taxon>
        <taxon>Hypocreales</taxon>
        <taxon>Clavicipitaceae</taxon>
        <taxon>Pochonia</taxon>
    </lineage>
</organism>
<feature type="compositionally biased region" description="Polar residues" evidence="1">
    <location>
        <begin position="87"/>
        <end position="97"/>
    </location>
</feature>
<name>A0A219AQU7_METCM</name>
<keyword evidence="4" id="KW-1185">Reference proteome</keyword>
<feature type="region of interest" description="Disordered" evidence="1">
    <location>
        <begin position="86"/>
        <end position="106"/>
    </location>
</feature>
<proteinExistence type="predicted"/>
<evidence type="ECO:0000313" key="4">
    <source>
        <dbReference type="Proteomes" id="UP000078397"/>
    </source>
</evidence>
<keyword evidence="2" id="KW-0472">Membrane</keyword>
<dbReference type="Proteomes" id="UP000078397">
    <property type="component" value="Unassembled WGS sequence"/>
</dbReference>
<reference evidence="3 4" key="1">
    <citation type="journal article" date="2016" name="PLoS Pathog.">
        <title>Biosynthesis of antibiotic leucinostatins in bio-control fungus Purpureocillium lilacinum and their inhibition on phytophthora revealed by genome mining.</title>
        <authorList>
            <person name="Wang G."/>
            <person name="Liu Z."/>
            <person name="Lin R."/>
            <person name="Li E."/>
            <person name="Mao Z."/>
            <person name="Ling J."/>
            <person name="Yang Y."/>
            <person name="Yin W.B."/>
            <person name="Xie B."/>
        </authorList>
    </citation>
    <scope>NUCLEOTIDE SEQUENCE [LARGE SCALE GENOMIC DNA]</scope>
    <source>
        <strain evidence="3">170</strain>
    </source>
</reference>
<evidence type="ECO:0000256" key="1">
    <source>
        <dbReference type="SAM" id="MobiDB-lite"/>
    </source>
</evidence>
<comment type="caution">
    <text evidence="3">The sequence shown here is derived from an EMBL/GenBank/DDBJ whole genome shotgun (WGS) entry which is preliminary data.</text>
</comment>
<evidence type="ECO:0000313" key="3">
    <source>
        <dbReference type="EMBL" id="OWT43153.1"/>
    </source>
</evidence>
<keyword evidence="2" id="KW-1133">Transmembrane helix</keyword>
<dbReference type="RefSeq" id="XP_022285602.1">
    <property type="nucleotide sequence ID" value="XM_022429360.1"/>
</dbReference>